<proteinExistence type="predicted"/>
<organism evidence="2 3">
    <name type="scientific">Actinomycetospora corticicola</name>
    <dbReference type="NCBI Taxonomy" id="663602"/>
    <lineage>
        <taxon>Bacteria</taxon>
        <taxon>Bacillati</taxon>
        <taxon>Actinomycetota</taxon>
        <taxon>Actinomycetes</taxon>
        <taxon>Pseudonocardiales</taxon>
        <taxon>Pseudonocardiaceae</taxon>
        <taxon>Actinomycetospora</taxon>
    </lineage>
</organism>
<keyword evidence="1" id="KW-0472">Membrane</keyword>
<dbReference type="AlphaFoldDB" id="A0A7Y9DXX9"/>
<gene>
    <name evidence="2" type="ORF">BJ983_003601</name>
</gene>
<keyword evidence="3" id="KW-1185">Reference proteome</keyword>
<evidence type="ECO:0000313" key="3">
    <source>
        <dbReference type="Proteomes" id="UP000535890"/>
    </source>
</evidence>
<evidence type="ECO:0000313" key="2">
    <source>
        <dbReference type="EMBL" id="NYD37499.1"/>
    </source>
</evidence>
<reference evidence="2 3" key="1">
    <citation type="submission" date="2020-07" db="EMBL/GenBank/DDBJ databases">
        <title>Sequencing the genomes of 1000 actinobacteria strains.</title>
        <authorList>
            <person name="Klenk H.-P."/>
        </authorList>
    </citation>
    <scope>NUCLEOTIDE SEQUENCE [LARGE SCALE GENOMIC DNA]</scope>
    <source>
        <strain evidence="2 3">DSM 45772</strain>
    </source>
</reference>
<feature type="transmembrane region" description="Helical" evidence="1">
    <location>
        <begin position="50"/>
        <end position="67"/>
    </location>
</feature>
<comment type="caution">
    <text evidence="2">The sequence shown here is derived from an EMBL/GenBank/DDBJ whole genome shotgun (WGS) entry which is preliminary data.</text>
</comment>
<dbReference type="Proteomes" id="UP000535890">
    <property type="component" value="Unassembled WGS sequence"/>
</dbReference>
<keyword evidence="1" id="KW-1133">Transmembrane helix</keyword>
<dbReference type="EMBL" id="JACCBN010000001">
    <property type="protein sequence ID" value="NYD37499.1"/>
    <property type="molecule type" value="Genomic_DNA"/>
</dbReference>
<keyword evidence="1" id="KW-0812">Transmembrane</keyword>
<name>A0A7Y9DXX9_9PSEU</name>
<protein>
    <submittedName>
        <fullName evidence="2">Uncharacterized protein</fullName>
    </submittedName>
</protein>
<sequence>MSPSDARTAELGVPVVRQAAHGIALTTLDEGHRPGCAETPPRDRIEPTPLWPWVLGIGFAFLVGWVIPAPGTDVGADPAATVQEVPAGG</sequence>
<accession>A0A7Y9DXX9</accession>
<evidence type="ECO:0000256" key="1">
    <source>
        <dbReference type="SAM" id="Phobius"/>
    </source>
</evidence>